<feature type="domain" description="Adenylyltransferase AadA C-terminal" evidence="3">
    <location>
        <begin position="148"/>
        <end position="245"/>
    </location>
</feature>
<dbReference type="RefSeq" id="WP_216455473.1">
    <property type="nucleotide sequence ID" value="NZ_JAHLQL010000001.1"/>
</dbReference>
<dbReference type="InterPro" id="IPR024172">
    <property type="entry name" value="AadA/Aad9"/>
</dbReference>
<dbReference type="Proteomes" id="UP000736583">
    <property type="component" value="Unassembled WGS sequence"/>
</dbReference>
<dbReference type="CDD" id="cd05403">
    <property type="entry name" value="NT_KNTase_like"/>
    <property type="match status" value="1"/>
</dbReference>
<proteinExistence type="predicted"/>
<evidence type="ECO:0000259" key="3">
    <source>
        <dbReference type="Pfam" id="PF13427"/>
    </source>
</evidence>
<feature type="domain" description="Polymerase nucleotidyl transferase" evidence="2">
    <location>
        <begin position="23"/>
        <end position="71"/>
    </location>
</feature>
<gene>
    <name evidence="4" type="ORF">KQI89_00445</name>
</gene>
<keyword evidence="1" id="KW-0808">Transferase</keyword>
<evidence type="ECO:0000259" key="2">
    <source>
        <dbReference type="Pfam" id="PF01909"/>
    </source>
</evidence>
<dbReference type="Pfam" id="PF01909">
    <property type="entry name" value="NTP_transf_2"/>
    <property type="match status" value="1"/>
</dbReference>
<keyword evidence="5" id="KW-1185">Reference proteome</keyword>
<comment type="caution">
    <text evidence="4">The sequence shown here is derived from an EMBL/GenBank/DDBJ whole genome shotgun (WGS) entry which is preliminary data.</text>
</comment>
<sequence length="256" mass="29457">MVYAKDILDEIVSCYHDILKDNLIGIYVHGSLAMNCFNPDISDIDFLMVVKENIDFKEKRELIEVLLKLSQNAPQKGFEMSILLEEDVKHFKYPTPFILHFSNDHKERYQRDCSYICENGEDTDLAAHITITISRGICLFGKPIKDTFQPVPPKYYIESIINDIVNVKEEITNSPIYFTLNLCRVLYYLKEGAICSKKEGGEWAYSYVATQYGEVIKEALLAYKNGSSISCNSELLIDFADFMIREISLIHNIFIS</sequence>
<evidence type="ECO:0000256" key="1">
    <source>
        <dbReference type="ARBA" id="ARBA00022679"/>
    </source>
</evidence>
<evidence type="ECO:0000313" key="4">
    <source>
        <dbReference type="EMBL" id="MBU5590225.1"/>
    </source>
</evidence>
<organism evidence="4 5">
    <name type="scientific">Clostridium simiarum</name>
    <dbReference type="NCBI Taxonomy" id="2841506"/>
    <lineage>
        <taxon>Bacteria</taxon>
        <taxon>Bacillati</taxon>
        <taxon>Bacillota</taxon>
        <taxon>Clostridia</taxon>
        <taxon>Eubacteriales</taxon>
        <taxon>Clostridiaceae</taxon>
        <taxon>Clostridium</taxon>
    </lineage>
</organism>
<accession>A0ABS6EWY1</accession>
<dbReference type="PIRSF" id="PIRSF000819">
    <property type="entry name" value="Streptomycin_3-adenylyltransf"/>
    <property type="match status" value="1"/>
</dbReference>
<dbReference type="Pfam" id="PF13427">
    <property type="entry name" value="AadA_C"/>
    <property type="match status" value="1"/>
</dbReference>
<evidence type="ECO:0000313" key="5">
    <source>
        <dbReference type="Proteomes" id="UP000736583"/>
    </source>
</evidence>
<dbReference type="InterPro" id="IPR002934">
    <property type="entry name" value="Polymerase_NTP_transf_dom"/>
</dbReference>
<dbReference type="EMBL" id="JAHLQL010000001">
    <property type="protein sequence ID" value="MBU5590225.1"/>
    <property type="molecule type" value="Genomic_DNA"/>
</dbReference>
<protein>
    <submittedName>
        <fullName evidence="4">DUF4111 domain-containing protein</fullName>
    </submittedName>
</protein>
<reference evidence="4 5" key="1">
    <citation type="submission" date="2021-06" db="EMBL/GenBank/DDBJ databases">
        <authorList>
            <person name="Sun Q."/>
            <person name="Li D."/>
        </authorList>
    </citation>
    <scope>NUCLEOTIDE SEQUENCE [LARGE SCALE GENOMIC DNA]</scope>
    <source>
        <strain evidence="4 5">MSJ-4</strain>
    </source>
</reference>
<dbReference type="InterPro" id="IPR025184">
    <property type="entry name" value="AadA_C"/>
</dbReference>
<name>A0ABS6EWY1_9CLOT</name>